<dbReference type="InterPro" id="IPR006862">
    <property type="entry name" value="Thio_Ohase/aa_AcTrfase"/>
</dbReference>
<dbReference type="SUPFAM" id="SSF53474">
    <property type="entry name" value="alpha/beta-Hydrolases"/>
    <property type="match status" value="1"/>
</dbReference>
<keyword evidence="5 8" id="KW-0812">Transmembrane</keyword>
<dbReference type="Pfam" id="PF13520">
    <property type="entry name" value="AA_permease_2"/>
    <property type="match status" value="1"/>
</dbReference>
<dbReference type="Gene3D" id="2.60.40.2240">
    <property type="entry name" value="Acyl-CoA thioester hydrolase/BAAT N-terminal domain"/>
    <property type="match status" value="1"/>
</dbReference>
<gene>
    <name evidence="11" type="ORF">QR680_001919</name>
</gene>
<keyword evidence="3" id="KW-0813">Transport</keyword>
<dbReference type="InterPro" id="IPR002293">
    <property type="entry name" value="AA/rel_permease1"/>
</dbReference>
<reference evidence="11" key="1">
    <citation type="submission" date="2023-06" db="EMBL/GenBank/DDBJ databases">
        <title>Genomic analysis of the entomopathogenic nematode Steinernema hermaphroditum.</title>
        <authorList>
            <person name="Schwarz E.M."/>
            <person name="Heppert J.K."/>
            <person name="Baniya A."/>
            <person name="Schwartz H.T."/>
            <person name="Tan C.-H."/>
            <person name="Antoshechkin I."/>
            <person name="Sternberg P.W."/>
            <person name="Goodrich-Blair H."/>
            <person name="Dillman A.R."/>
        </authorList>
    </citation>
    <scope>NUCLEOTIDE SEQUENCE</scope>
    <source>
        <strain evidence="11">PS9179</strain>
        <tissue evidence="11">Whole animal</tissue>
    </source>
</reference>
<keyword evidence="6 8" id="KW-1133">Transmembrane helix</keyword>
<dbReference type="PANTHER" id="PTHR11785">
    <property type="entry name" value="AMINO ACID TRANSPORTER"/>
    <property type="match status" value="1"/>
</dbReference>
<feature type="transmembrane region" description="Helical" evidence="8">
    <location>
        <begin position="820"/>
        <end position="842"/>
    </location>
</feature>
<evidence type="ECO:0000256" key="7">
    <source>
        <dbReference type="ARBA" id="ARBA00023136"/>
    </source>
</evidence>
<dbReference type="InterPro" id="IPR042490">
    <property type="entry name" value="Thio_Ohase/BAAT_N"/>
</dbReference>
<accession>A0AA39H1B9</accession>
<keyword evidence="7 8" id="KW-0472">Membrane</keyword>
<evidence type="ECO:0000256" key="8">
    <source>
        <dbReference type="SAM" id="Phobius"/>
    </source>
</evidence>
<feature type="transmembrane region" description="Helical" evidence="8">
    <location>
        <begin position="503"/>
        <end position="522"/>
    </location>
</feature>
<sequence>MASVEIFPSVSLIDEDILIVVRGLHPNRNYSFHLSLKHRNGTHESEVIFRANEHGIINLAKAVPIRGSYRDAEPMGLFMCMIPAAGYRYGSPIVAVPTSSPFVYKLRISDAGGQTVVEREIKRYFEHPNVERIEIENEVLTGTIYKPKDVTGTMPAIIDLYGSSGGIKEHRAALLASHGFAVLCLPYFAYRKLPDSLTEVDLDYFQNAIEFFCAQPYTTNRCGIIGTSLGGAIACLMSIRNPKVKAVVSVNCSPVLDVVAQMREHGRSLPVAPYEEIIEMRKKNGVPMYKSILEALSYDHTMVFPIEKSAKDTEFYFIASIDDDSNCSVTAARVLCERLRQSNHCRDIDVVWGGHLIDPSYMPLVDVIYNKFFDMFNSFGGEPWGNASSKHLTITEHKYLQTSTWNMSLKDEDERPVYVSPTEEAEEDDDVGLKPSINLFGGVMVIVGCIIGSGIFISPKGVHENINSVGWSIVIWVICGVFSAIGAYCYAELGTFIRQSGGDYAYVLTAFGPLMGFLRMWIECIIVRPCTITAVAITFATYILQPFYPHCDLPFLAPQMLAAGCIVLLALINCMNVKLVTLVQNFFTVAKLAALILIIATGLILLAWGAPYRDSFENMFEAPKFTMGQIALAFYSGLWAYNGWNYLNFITEELINPTKNLPRAIAISCTICTVIYCLANIAFYAGTSADDLLESKAIAVTFANRHFGAFAFIMPILVACSCFGTVNGVMLTSSRLFFVAGRNEHMPSVLSYINPFLNTPIPAVLFTAFLSMLYLLLSDNIYTLINYVQIVNWLAIGIATAGLLWLRVKQPPKDYPRPLQVHLIWPIIFLLGCAFLVIFPIIQAPLDTAIGIGIMFSGLPVYFLFIHLSGKFPFIDRFMDQFTIATQKLLLVVPSEKKEN</sequence>
<dbReference type="Pfam" id="PF04775">
    <property type="entry name" value="Bile_Hydr_Trans"/>
    <property type="match status" value="1"/>
</dbReference>
<dbReference type="FunFam" id="1.20.1740.10:FF:000003">
    <property type="entry name" value="Y+L amino acid transporter 1 isoform X1"/>
    <property type="match status" value="1"/>
</dbReference>
<dbReference type="EMBL" id="JAUCMV010000005">
    <property type="protein sequence ID" value="KAK0396941.1"/>
    <property type="molecule type" value="Genomic_DNA"/>
</dbReference>
<feature type="transmembrane region" description="Helical" evidence="8">
    <location>
        <begin position="665"/>
        <end position="687"/>
    </location>
</feature>
<feature type="transmembrane region" description="Helical" evidence="8">
    <location>
        <begin position="787"/>
        <end position="808"/>
    </location>
</feature>
<organism evidence="11 12">
    <name type="scientific">Steinernema hermaphroditum</name>
    <dbReference type="NCBI Taxonomy" id="289476"/>
    <lineage>
        <taxon>Eukaryota</taxon>
        <taxon>Metazoa</taxon>
        <taxon>Ecdysozoa</taxon>
        <taxon>Nematoda</taxon>
        <taxon>Chromadorea</taxon>
        <taxon>Rhabditida</taxon>
        <taxon>Tylenchina</taxon>
        <taxon>Panagrolaimomorpha</taxon>
        <taxon>Strongyloidoidea</taxon>
        <taxon>Steinernematidae</taxon>
        <taxon>Steinernema</taxon>
    </lineage>
</organism>
<feature type="transmembrane region" description="Helical" evidence="8">
    <location>
        <begin position="625"/>
        <end position="644"/>
    </location>
</feature>
<dbReference type="InterPro" id="IPR029058">
    <property type="entry name" value="AB_hydrolase_fold"/>
</dbReference>
<protein>
    <submittedName>
        <fullName evidence="11">Uncharacterized protein</fullName>
    </submittedName>
</protein>
<comment type="subcellular location">
    <subcellularLocation>
        <location evidence="1">Cell membrane</location>
        <topology evidence="1">Multi-pass membrane protein</topology>
    </subcellularLocation>
</comment>
<dbReference type="Gene3D" id="1.20.1740.10">
    <property type="entry name" value="Amino acid/polyamine transporter I"/>
    <property type="match status" value="1"/>
</dbReference>
<evidence type="ECO:0000256" key="6">
    <source>
        <dbReference type="ARBA" id="ARBA00022989"/>
    </source>
</evidence>
<evidence type="ECO:0000256" key="4">
    <source>
        <dbReference type="ARBA" id="ARBA00022475"/>
    </source>
</evidence>
<proteinExistence type="inferred from homology"/>
<dbReference type="GO" id="GO:0015179">
    <property type="term" value="F:L-amino acid transmembrane transporter activity"/>
    <property type="evidence" value="ECO:0007669"/>
    <property type="project" value="TreeGrafter"/>
</dbReference>
<dbReference type="InterPro" id="IPR014940">
    <property type="entry name" value="BAAT_C"/>
</dbReference>
<evidence type="ECO:0000313" key="11">
    <source>
        <dbReference type="EMBL" id="KAK0396941.1"/>
    </source>
</evidence>
<dbReference type="AlphaFoldDB" id="A0AA39H1B9"/>
<feature type="transmembrane region" description="Helical" evidence="8">
    <location>
        <begin position="752"/>
        <end position="775"/>
    </location>
</feature>
<dbReference type="PANTHER" id="PTHR11785:SF531">
    <property type="entry name" value="LARGE NEUTRAL AMINO ACIDS TRANSPORTER SMALL SUBUNIT 1"/>
    <property type="match status" value="1"/>
</dbReference>
<evidence type="ECO:0000256" key="1">
    <source>
        <dbReference type="ARBA" id="ARBA00004651"/>
    </source>
</evidence>
<evidence type="ECO:0000259" key="9">
    <source>
        <dbReference type="Pfam" id="PF04775"/>
    </source>
</evidence>
<feature type="domain" description="Acyl-CoA thioester hydrolase/bile acid-CoA amino acid N-acetyltransferase" evidence="9">
    <location>
        <begin position="14"/>
        <end position="136"/>
    </location>
</feature>
<comment type="caution">
    <text evidence="11">The sequence shown here is derived from an EMBL/GenBank/DDBJ whole genome shotgun (WGS) entry which is preliminary data.</text>
</comment>
<dbReference type="Gene3D" id="3.40.50.1820">
    <property type="entry name" value="alpha/beta hydrolase"/>
    <property type="match status" value="1"/>
</dbReference>
<feature type="transmembrane region" description="Helical" evidence="8">
    <location>
        <begin position="560"/>
        <end position="580"/>
    </location>
</feature>
<dbReference type="InterPro" id="IPR050598">
    <property type="entry name" value="AminoAcid_Transporter"/>
</dbReference>
<evidence type="ECO:0000256" key="3">
    <source>
        <dbReference type="ARBA" id="ARBA00022448"/>
    </source>
</evidence>
<feature type="transmembrane region" description="Helical" evidence="8">
    <location>
        <begin position="469"/>
        <end position="491"/>
    </location>
</feature>
<dbReference type="GO" id="GO:0005886">
    <property type="term" value="C:plasma membrane"/>
    <property type="evidence" value="ECO:0007669"/>
    <property type="project" value="UniProtKB-SubCell"/>
</dbReference>
<feature type="transmembrane region" description="Helical" evidence="8">
    <location>
        <begin position="848"/>
        <end position="868"/>
    </location>
</feature>
<evidence type="ECO:0000313" key="12">
    <source>
        <dbReference type="Proteomes" id="UP001175271"/>
    </source>
</evidence>
<feature type="transmembrane region" description="Helical" evidence="8">
    <location>
        <begin position="439"/>
        <end position="457"/>
    </location>
</feature>
<feature type="domain" description="BAAT/Acyl-CoA thioester hydrolase C-terminal" evidence="10">
    <location>
        <begin position="200"/>
        <end position="390"/>
    </location>
</feature>
<keyword evidence="12" id="KW-1185">Reference proteome</keyword>
<feature type="transmembrane region" description="Helical" evidence="8">
    <location>
        <begin position="529"/>
        <end position="548"/>
    </location>
</feature>
<feature type="transmembrane region" description="Helical" evidence="8">
    <location>
        <begin position="592"/>
        <end position="610"/>
    </location>
</feature>
<evidence type="ECO:0000259" key="10">
    <source>
        <dbReference type="Pfam" id="PF08840"/>
    </source>
</evidence>
<name>A0AA39H1B9_9BILA</name>
<dbReference type="Pfam" id="PF08840">
    <property type="entry name" value="BAAT_C"/>
    <property type="match status" value="1"/>
</dbReference>
<dbReference type="Proteomes" id="UP001175271">
    <property type="component" value="Unassembled WGS sequence"/>
</dbReference>
<evidence type="ECO:0000256" key="2">
    <source>
        <dbReference type="ARBA" id="ARBA00007040"/>
    </source>
</evidence>
<comment type="similarity">
    <text evidence="2">Belongs to the amino acid-polyamine-organocation (APC) superfamily. L-type amino acid transporter (LAT) (TC 2.A.3.8) family.</text>
</comment>
<evidence type="ECO:0000256" key="5">
    <source>
        <dbReference type="ARBA" id="ARBA00022692"/>
    </source>
</evidence>
<feature type="transmembrane region" description="Helical" evidence="8">
    <location>
        <begin position="707"/>
        <end position="731"/>
    </location>
</feature>
<keyword evidence="4" id="KW-1003">Cell membrane</keyword>